<dbReference type="GeneID" id="103118845"/>
<sequence>MTHILYRHSPATSSFLTSNTFCAEELMMSSLHSKENYDKYTKPTGNPRGEKERSLNFKELKDWGPKNAIKISTPAANKMPHSAASLPLRFGRTTGEERSTGEMVSLPLKFGRYMKESISRRVPNLPQRFGRMTQSVTKTPSDLFQQSMYHSPSANVLICPMISHPQETQIPRQKYPRRLEFKNIHDVELKPEK</sequence>
<keyword evidence="4" id="KW-0964">Secreted</keyword>
<accession>A0ABM3XS85</accession>
<dbReference type="PANTHER" id="PTHR14403:SF6">
    <property type="entry name" value="PRO-FMRFAMIDE-RELATED NEUROPEPTIDE VF"/>
    <property type="match status" value="1"/>
</dbReference>
<proteinExistence type="inferred from homology"/>
<comment type="similarity">
    <text evidence="2">Belongs to the FARP (FMRFamide related peptide) family.</text>
</comment>
<dbReference type="GO" id="GO:0007218">
    <property type="term" value="P:neuropeptide signaling pathway"/>
    <property type="evidence" value="ECO:0007669"/>
    <property type="project" value="UniProtKB-KW"/>
</dbReference>
<keyword evidence="7 11" id="KW-0527">Neuropeptide</keyword>
<dbReference type="RefSeq" id="XP_060051682.1">
    <property type="nucleotide sequence ID" value="XM_060195699.1"/>
</dbReference>
<evidence type="ECO:0000256" key="5">
    <source>
        <dbReference type="ARBA" id="ARBA00022729"/>
    </source>
</evidence>
<evidence type="ECO:0000256" key="8">
    <source>
        <dbReference type="ARBA" id="ARBA00045318"/>
    </source>
</evidence>
<dbReference type="PANTHER" id="PTHR14403">
    <property type="entry name" value="RFAMIDE PEPTIDE GONADOTROPIN INHIBITORY HORMONE"/>
    <property type="match status" value="1"/>
</dbReference>
<keyword evidence="10" id="KW-1185">Reference proteome</keyword>
<evidence type="ECO:0000256" key="9">
    <source>
        <dbReference type="ARBA" id="ARBA00046154"/>
    </source>
</evidence>
<organism evidence="10 11">
    <name type="scientific">Erinaceus europaeus</name>
    <name type="common">Western European hedgehog</name>
    <dbReference type="NCBI Taxonomy" id="9365"/>
    <lineage>
        <taxon>Eukaryota</taxon>
        <taxon>Metazoa</taxon>
        <taxon>Chordata</taxon>
        <taxon>Craniata</taxon>
        <taxon>Vertebrata</taxon>
        <taxon>Euteleostomi</taxon>
        <taxon>Mammalia</taxon>
        <taxon>Eutheria</taxon>
        <taxon>Laurasiatheria</taxon>
        <taxon>Eulipotyphla</taxon>
        <taxon>Erinaceidae</taxon>
        <taxon>Erinaceinae</taxon>
        <taxon>Erinaceus</taxon>
    </lineage>
</organism>
<reference evidence="11" key="1">
    <citation type="submission" date="2025-08" db="UniProtKB">
        <authorList>
            <consortium name="RefSeq"/>
        </authorList>
    </citation>
    <scope>IDENTIFICATION</scope>
</reference>
<name>A0ABM3XS85_ERIEU</name>
<evidence type="ECO:0000256" key="1">
    <source>
        <dbReference type="ARBA" id="ARBA00004613"/>
    </source>
</evidence>
<evidence type="ECO:0000256" key="2">
    <source>
        <dbReference type="ARBA" id="ARBA00006356"/>
    </source>
</evidence>
<comment type="function">
    <text evidence="9">Efficiently inhibits forskolin-induced production of cAMP. Acts as a potent negative regulator of gonadotropin synthesis and secretion. Induces secretion of prolactin.</text>
</comment>
<keyword evidence="5" id="KW-0732">Signal</keyword>
<evidence type="ECO:0000313" key="10">
    <source>
        <dbReference type="Proteomes" id="UP001652624"/>
    </source>
</evidence>
<evidence type="ECO:0000313" key="11">
    <source>
        <dbReference type="RefSeq" id="XP_060051682.1"/>
    </source>
</evidence>
<evidence type="ECO:0000256" key="4">
    <source>
        <dbReference type="ARBA" id="ARBA00022525"/>
    </source>
</evidence>
<gene>
    <name evidence="11" type="primary">NPVF</name>
</gene>
<comment type="function">
    <text evidence="8">Efficiently inhibits forskolin-induced production of cAMP. Blocks morphine-induced analgesia.</text>
</comment>
<dbReference type="InterPro" id="IPR026297">
    <property type="entry name" value="FMRFamide-related/fGRP"/>
</dbReference>
<protein>
    <recommendedName>
        <fullName evidence="3">Pro-FMRFamide-related neuropeptide VF</fullName>
    </recommendedName>
</protein>
<evidence type="ECO:0000256" key="3">
    <source>
        <dbReference type="ARBA" id="ARBA00020574"/>
    </source>
</evidence>
<evidence type="ECO:0000256" key="7">
    <source>
        <dbReference type="ARBA" id="ARBA00023320"/>
    </source>
</evidence>
<dbReference type="Proteomes" id="UP001652624">
    <property type="component" value="Chromosome 8"/>
</dbReference>
<comment type="subcellular location">
    <subcellularLocation>
        <location evidence="1">Secreted</location>
    </subcellularLocation>
</comment>
<evidence type="ECO:0000256" key="6">
    <source>
        <dbReference type="ARBA" id="ARBA00022815"/>
    </source>
</evidence>
<keyword evidence="6" id="KW-0027">Amidation</keyword>